<keyword evidence="6" id="KW-0597">Phosphoprotein</keyword>
<dbReference type="InterPro" id="IPR011006">
    <property type="entry name" value="CheY-like_superfamily"/>
</dbReference>
<keyword evidence="10" id="KW-1185">Reference proteome</keyword>
<dbReference type="PRINTS" id="PR00032">
    <property type="entry name" value="HTHARAC"/>
</dbReference>
<dbReference type="PROSITE" id="PS01124">
    <property type="entry name" value="HTH_ARAC_FAMILY_2"/>
    <property type="match status" value="1"/>
</dbReference>
<dbReference type="CDD" id="cd17536">
    <property type="entry name" value="REC_YesN-like"/>
    <property type="match status" value="1"/>
</dbReference>
<dbReference type="PROSITE" id="PS00041">
    <property type="entry name" value="HTH_ARAC_FAMILY_1"/>
    <property type="match status" value="1"/>
</dbReference>
<dbReference type="Gene3D" id="3.40.50.2300">
    <property type="match status" value="1"/>
</dbReference>
<comment type="function">
    <text evidence="5">May play the central regulatory role in sporulation. It may be an element of the effector pathway responsible for the activation of sporulation genes in response to nutritional stress. Spo0A may act in concert with spo0H (a sigma factor) to control the expression of some genes that are critical to the sporulation process.</text>
</comment>
<evidence type="ECO:0000259" key="7">
    <source>
        <dbReference type="PROSITE" id="PS01124"/>
    </source>
</evidence>
<dbReference type="GO" id="GO:0000160">
    <property type="term" value="P:phosphorelay signal transduction system"/>
    <property type="evidence" value="ECO:0007669"/>
    <property type="project" value="InterPro"/>
</dbReference>
<feature type="domain" description="HTH araC/xylS-type" evidence="7">
    <location>
        <begin position="433"/>
        <end position="531"/>
    </location>
</feature>
<sequence length="533" mass="60824">MCGTMTTKLKVVIADDEQLICSMLAKLINWDELGLMLAGHACDGGELLSIIESGQPDIVITDICMPLMDGLDVIRVAKQRGYPCRFVVISGYRQFDYAYNALKYDVADYLLKPIDAIELNSALKKISEDLRANGASSQDDTGMLRSFFMKKAFYDTETSDLSMESLNGTYGLNFRPGLFRFLLVKIDYTDDIKIIYENLSSLQKKVEETIDRIFGPLCHDILYDRKTDRVEVLLNYEEEKDREIRQNMPALLLQAKNVTDLFLGLYVTVGIGNEYPDLAGAICSRDEAQKAVWARMVLGFQKVIFFGETKNSSQSLYEDKMKKLAAKIRQSFETLNVTEFRRCTEEFFTLPKHILGGAIAYEALKDLKNAFFDINEKLIDAFADVNTMAKETTYVLMMAYTMDKYAAAFQEKFSGIMEDIMEHTHTQNARPIRQAVTYIEEHYKEHISLEIVANEVTLSPVYFSGMFKREVGQNFSEYVTDYRIKKAKDLLKRSNLSILEISDAVGFKDPKYFSKIFKKAAGITPAEYRKIYG</sequence>
<dbReference type="InterPro" id="IPR020449">
    <property type="entry name" value="Tscrpt_reg_AraC-type_HTH"/>
</dbReference>
<protein>
    <recommendedName>
        <fullName evidence="1">Stage 0 sporulation protein A homolog</fullName>
    </recommendedName>
</protein>
<keyword evidence="4" id="KW-0804">Transcription</keyword>
<evidence type="ECO:0000256" key="2">
    <source>
        <dbReference type="ARBA" id="ARBA00023015"/>
    </source>
</evidence>
<dbReference type="PANTHER" id="PTHR43280">
    <property type="entry name" value="ARAC-FAMILY TRANSCRIPTIONAL REGULATOR"/>
    <property type="match status" value="1"/>
</dbReference>
<evidence type="ECO:0000259" key="8">
    <source>
        <dbReference type="PROSITE" id="PS50110"/>
    </source>
</evidence>
<evidence type="ECO:0000256" key="5">
    <source>
        <dbReference type="ARBA" id="ARBA00024867"/>
    </source>
</evidence>
<name>A0A949NED0_9FIRM</name>
<dbReference type="PANTHER" id="PTHR43280:SF28">
    <property type="entry name" value="HTH-TYPE TRANSCRIPTIONAL ACTIVATOR RHAS"/>
    <property type="match status" value="1"/>
</dbReference>
<dbReference type="Gene3D" id="1.10.10.60">
    <property type="entry name" value="Homeodomain-like"/>
    <property type="match status" value="2"/>
</dbReference>
<dbReference type="InterPro" id="IPR018060">
    <property type="entry name" value="HTH_AraC"/>
</dbReference>
<dbReference type="Pfam" id="PF12833">
    <property type="entry name" value="HTH_18"/>
    <property type="match status" value="1"/>
</dbReference>
<reference evidence="9" key="1">
    <citation type="submission" date="2021-06" db="EMBL/GenBank/DDBJ databases">
        <title>Description of novel taxa of the family Lachnospiraceae.</title>
        <authorList>
            <person name="Chaplin A.V."/>
            <person name="Sokolova S.R."/>
            <person name="Pikina A.P."/>
            <person name="Korzhanova M."/>
            <person name="Belova V."/>
            <person name="Korostin D."/>
            <person name="Efimov B.A."/>
        </authorList>
    </citation>
    <scope>NUCLEOTIDE SEQUENCE</scope>
    <source>
        <strain evidence="9">ASD5720</strain>
    </source>
</reference>
<dbReference type="InterPro" id="IPR018062">
    <property type="entry name" value="HTH_AraC-typ_CS"/>
</dbReference>
<accession>A0A949NED0</accession>
<feature type="modified residue" description="4-aspartylphosphate" evidence="6">
    <location>
        <position position="62"/>
    </location>
</feature>
<dbReference type="PROSITE" id="PS50110">
    <property type="entry name" value="RESPONSE_REGULATORY"/>
    <property type="match status" value="1"/>
</dbReference>
<dbReference type="Pfam" id="PF00072">
    <property type="entry name" value="Response_reg"/>
    <property type="match status" value="1"/>
</dbReference>
<evidence type="ECO:0000256" key="3">
    <source>
        <dbReference type="ARBA" id="ARBA00023125"/>
    </source>
</evidence>
<evidence type="ECO:0000256" key="4">
    <source>
        <dbReference type="ARBA" id="ARBA00023163"/>
    </source>
</evidence>
<proteinExistence type="predicted"/>
<dbReference type="GO" id="GO:0043565">
    <property type="term" value="F:sequence-specific DNA binding"/>
    <property type="evidence" value="ECO:0007669"/>
    <property type="project" value="InterPro"/>
</dbReference>
<dbReference type="AlphaFoldDB" id="A0A949NED0"/>
<evidence type="ECO:0000256" key="6">
    <source>
        <dbReference type="PROSITE-ProRule" id="PRU00169"/>
    </source>
</evidence>
<dbReference type="InterPro" id="IPR001789">
    <property type="entry name" value="Sig_transdc_resp-reg_receiver"/>
</dbReference>
<gene>
    <name evidence="9" type="ORF">KTH89_10930</name>
</gene>
<feature type="domain" description="Response regulatory" evidence="8">
    <location>
        <begin position="10"/>
        <end position="127"/>
    </location>
</feature>
<dbReference type="RefSeq" id="WP_158342392.1">
    <property type="nucleotide sequence ID" value="NZ_JAHQCW010000016.1"/>
</dbReference>
<dbReference type="SUPFAM" id="SSF52172">
    <property type="entry name" value="CheY-like"/>
    <property type="match status" value="1"/>
</dbReference>
<dbReference type="EMBL" id="JAHQCW010000016">
    <property type="protein sequence ID" value="MBU9737056.1"/>
    <property type="molecule type" value="Genomic_DNA"/>
</dbReference>
<dbReference type="GO" id="GO:0003700">
    <property type="term" value="F:DNA-binding transcription factor activity"/>
    <property type="evidence" value="ECO:0007669"/>
    <property type="project" value="InterPro"/>
</dbReference>
<dbReference type="Proteomes" id="UP000712157">
    <property type="component" value="Unassembled WGS sequence"/>
</dbReference>
<dbReference type="InterPro" id="IPR009057">
    <property type="entry name" value="Homeodomain-like_sf"/>
</dbReference>
<organism evidence="9 10">
    <name type="scientific">Diplocloster agilis</name>
    <dbReference type="NCBI Taxonomy" id="2850323"/>
    <lineage>
        <taxon>Bacteria</taxon>
        <taxon>Bacillati</taxon>
        <taxon>Bacillota</taxon>
        <taxon>Clostridia</taxon>
        <taxon>Lachnospirales</taxon>
        <taxon>Lachnospiraceae</taxon>
        <taxon>Diplocloster</taxon>
    </lineage>
</organism>
<dbReference type="SMART" id="SM00448">
    <property type="entry name" value="REC"/>
    <property type="match status" value="1"/>
</dbReference>
<keyword evidence="2" id="KW-0805">Transcription regulation</keyword>
<dbReference type="SUPFAM" id="SSF46689">
    <property type="entry name" value="Homeodomain-like"/>
    <property type="match status" value="2"/>
</dbReference>
<comment type="caution">
    <text evidence="9">The sequence shown here is derived from an EMBL/GenBank/DDBJ whole genome shotgun (WGS) entry which is preliminary data.</text>
</comment>
<evidence type="ECO:0000313" key="10">
    <source>
        <dbReference type="Proteomes" id="UP000712157"/>
    </source>
</evidence>
<dbReference type="SMART" id="SM00342">
    <property type="entry name" value="HTH_ARAC"/>
    <property type="match status" value="1"/>
</dbReference>
<evidence type="ECO:0000313" key="9">
    <source>
        <dbReference type="EMBL" id="MBU9737056.1"/>
    </source>
</evidence>
<keyword evidence="3" id="KW-0238">DNA-binding</keyword>
<evidence type="ECO:0000256" key="1">
    <source>
        <dbReference type="ARBA" id="ARBA00018672"/>
    </source>
</evidence>